<gene>
    <name evidence="3" type="ORF">L227DRAFT_505071</name>
</gene>
<evidence type="ECO:0000313" key="3">
    <source>
        <dbReference type="EMBL" id="RPD58576.1"/>
    </source>
</evidence>
<feature type="compositionally biased region" description="Polar residues" evidence="1">
    <location>
        <begin position="15"/>
        <end position="31"/>
    </location>
</feature>
<feature type="domain" description="BTB" evidence="2">
    <location>
        <begin position="47"/>
        <end position="109"/>
    </location>
</feature>
<dbReference type="OrthoDB" id="3036049at2759"/>
<dbReference type="SMART" id="SM00225">
    <property type="entry name" value="BTB"/>
    <property type="match status" value="1"/>
</dbReference>
<accession>A0A5C2SBA0</accession>
<dbReference type="Pfam" id="PF00651">
    <property type="entry name" value="BTB"/>
    <property type="match status" value="1"/>
</dbReference>
<sequence length="345" mass="38748">MAEDEQRPLKRPRTLASNGSEEKSSLPSPGSATIVMERDEEFWLDDGNVVLVAQSTGFRVYKGLLAAQSPIFHDMFSATSLRADERYDGVPVIRLFDSPVDLRHLFRVLLPKSQKDVLKDTYDLKTDFHVMSALIRLSHKYQIEDVEKRALSALCHIYPTELEEWVGSDSQIDDNDRFYAIAAVNLARLTDTPSILPSAFYHCALLQSRVLLGFTREDGSKEYLSQDDLGRCMDGMPKLIASRNTTTLGLARCIQESGAENCWRTGLCAIARRSLSNSMVMMPLHPDHETHAMSSESSRWTAHGLCDRCIAKLEKEEFKSLSILWTRLPTIFDVDGLAGTWPGTS</sequence>
<evidence type="ECO:0000259" key="2">
    <source>
        <dbReference type="PROSITE" id="PS50097"/>
    </source>
</evidence>
<evidence type="ECO:0000256" key="1">
    <source>
        <dbReference type="SAM" id="MobiDB-lite"/>
    </source>
</evidence>
<name>A0A5C2SBA0_9APHY</name>
<keyword evidence="4" id="KW-1185">Reference proteome</keyword>
<dbReference type="AlphaFoldDB" id="A0A5C2SBA0"/>
<protein>
    <recommendedName>
        <fullName evidence="2">BTB domain-containing protein</fullName>
    </recommendedName>
</protein>
<dbReference type="EMBL" id="ML122274">
    <property type="protein sequence ID" value="RPD58576.1"/>
    <property type="molecule type" value="Genomic_DNA"/>
</dbReference>
<dbReference type="InterPro" id="IPR000210">
    <property type="entry name" value="BTB/POZ_dom"/>
</dbReference>
<dbReference type="Proteomes" id="UP000313359">
    <property type="component" value="Unassembled WGS sequence"/>
</dbReference>
<feature type="region of interest" description="Disordered" evidence="1">
    <location>
        <begin position="1"/>
        <end position="31"/>
    </location>
</feature>
<dbReference type="PROSITE" id="PS50097">
    <property type="entry name" value="BTB"/>
    <property type="match status" value="1"/>
</dbReference>
<organism evidence="3 4">
    <name type="scientific">Lentinus tigrinus ALCF2SS1-6</name>
    <dbReference type="NCBI Taxonomy" id="1328759"/>
    <lineage>
        <taxon>Eukaryota</taxon>
        <taxon>Fungi</taxon>
        <taxon>Dikarya</taxon>
        <taxon>Basidiomycota</taxon>
        <taxon>Agaricomycotina</taxon>
        <taxon>Agaricomycetes</taxon>
        <taxon>Polyporales</taxon>
        <taxon>Polyporaceae</taxon>
        <taxon>Lentinus</taxon>
    </lineage>
</organism>
<dbReference type="STRING" id="1328759.A0A5C2SBA0"/>
<dbReference type="Gene3D" id="3.30.710.10">
    <property type="entry name" value="Potassium Channel Kv1.1, Chain A"/>
    <property type="match status" value="1"/>
</dbReference>
<reference evidence="3" key="1">
    <citation type="journal article" date="2018" name="Genome Biol. Evol.">
        <title>Genomics and development of Lentinus tigrinus, a white-rot wood-decaying mushroom with dimorphic fruiting bodies.</title>
        <authorList>
            <person name="Wu B."/>
            <person name="Xu Z."/>
            <person name="Knudson A."/>
            <person name="Carlson A."/>
            <person name="Chen N."/>
            <person name="Kovaka S."/>
            <person name="LaButti K."/>
            <person name="Lipzen A."/>
            <person name="Pennachio C."/>
            <person name="Riley R."/>
            <person name="Schakwitz W."/>
            <person name="Umezawa K."/>
            <person name="Ohm R.A."/>
            <person name="Grigoriev I.V."/>
            <person name="Nagy L.G."/>
            <person name="Gibbons J."/>
            <person name="Hibbett D."/>
        </authorList>
    </citation>
    <scope>NUCLEOTIDE SEQUENCE [LARGE SCALE GENOMIC DNA]</scope>
    <source>
        <strain evidence="3">ALCF2SS1-6</strain>
    </source>
</reference>
<evidence type="ECO:0000313" key="4">
    <source>
        <dbReference type="Proteomes" id="UP000313359"/>
    </source>
</evidence>
<proteinExistence type="predicted"/>
<dbReference type="InterPro" id="IPR011333">
    <property type="entry name" value="SKP1/BTB/POZ_sf"/>
</dbReference>